<accession>A0A3E4KZ24</accession>
<reference evidence="5 6" key="1">
    <citation type="submission" date="2018-08" db="EMBL/GenBank/DDBJ databases">
        <title>A genome reference for cultivated species of the human gut microbiota.</title>
        <authorList>
            <person name="Zou Y."/>
            <person name="Xue W."/>
            <person name="Luo G."/>
        </authorList>
    </citation>
    <scope>NUCLEOTIDE SEQUENCE [LARGE SCALE GENOMIC DNA]</scope>
    <source>
        <strain evidence="2 5">AF19-10AC</strain>
        <strain evidence="4 7">AF31-23</strain>
        <strain evidence="3 6">AF36-16BH</strain>
    </source>
</reference>
<evidence type="ECO:0000313" key="4">
    <source>
        <dbReference type="EMBL" id="RHN03532.1"/>
    </source>
</evidence>
<organism evidence="4 7">
    <name type="scientific">Bacteroides intestinalis</name>
    <dbReference type="NCBI Taxonomy" id="329854"/>
    <lineage>
        <taxon>Bacteria</taxon>
        <taxon>Pseudomonadati</taxon>
        <taxon>Bacteroidota</taxon>
        <taxon>Bacteroidia</taxon>
        <taxon>Bacteroidales</taxon>
        <taxon>Bacteroidaceae</taxon>
        <taxon>Bacteroides</taxon>
    </lineage>
</organism>
<dbReference type="Proteomes" id="UP000285013">
    <property type="component" value="Unassembled WGS sequence"/>
</dbReference>
<dbReference type="EMBL" id="QRPE01000037">
    <property type="protein sequence ID" value="RHL86731.1"/>
    <property type="molecule type" value="Genomic_DNA"/>
</dbReference>
<comment type="caution">
    <text evidence="4">The sequence shown here is derived from an EMBL/GenBank/DDBJ whole genome shotgun (WGS) entry which is preliminary data.</text>
</comment>
<proteinExistence type="predicted"/>
<evidence type="ECO:0000313" key="2">
    <source>
        <dbReference type="EMBL" id="RGT49412.1"/>
    </source>
</evidence>
<feature type="transmembrane region" description="Helical" evidence="1">
    <location>
        <begin position="21"/>
        <end position="39"/>
    </location>
</feature>
<evidence type="ECO:0000313" key="7">
    <source>
        <dbReference type="Proteomes" id="UP000286003"/>
    </source>
</evidence>
<evidence type="ECO:0000313" key="6">
    <source>
        <dbReference type="Proteomes" id="UP000285013"/>
    </source>
</evidence>
<name>A0A3E4KZ24_9BACE</name>
<gene>
    <name evidence="2" type="ORF">DWX27_15755</name>
    <name evidence="4" type="ORF">DWZ32_20220</name>
    <name evidence="3" type="ORF">DWZ95_21575</name>
</gene>
<dbReference type="AlphaFoldDB" id="A0A3E4KZ24"/>
<dbReference type="Proteomes" id="UP000286003">
    <property type="component" value="Unassembled WGS sequence"/>
</dbReference>
<dbReference type="EMBL" id="QRWT01000019">
    <property type="protein sequence ID" value="RGT49412.1"/>
    <property type="molecule type" value="Genomic_DNA"/>
</dbReference>
<dbReference type="EMBL" id="QRQM01000030">
    <property type="protein sequence ID" value="RHN03532.1"/>
    <property type="molecule type" value="Genomic_DNA"/>
</dbReference>
<sequence>MKKKLIEKIKRSAIKGRLGDFTCNFIAVVLGIAITFVGSDMIQEHNKKKEVTQALQLVKSELLINRETIEEMMKIEIFNKEGACYLLQYKDKMNEASSDSLNYYGYFPFQSQNFLPVTDAMEMLRASSVMQNIKNKELAVEIIQAYAVIKNAHLFYEGFSKAKDMAIEKYTSQQEFRKISNENKSLRETWEFAFRIPEGFAAMRQISFVHDDPHLTYSHYMELIDKTITFIDKEYN</sequence>
<evidence type="ECO:0000256" key="1">
    <source>
        <dbReference type="SAM" id="Phobius"/>
    </source>
</evidence>
<protein>
    <submittedName>
        <fullName evidence="4">Uncharacterized protein</fullName>
    </submittedName>
</protein>
<evidence type="ECO:0000313" key="5">
    <source>
        <dbReference type="Proteomes" id="UP000284772"/>
    </source>
</evidence>
<keyword evidence="1" id="KW-0812">Transmembrane</keyword>
<dbReference type="Proteomes" id="UP000284772">
    <property type="component" value="Unassembled WGS sequence"/>
</dbReference>
<dbReference type="RefSeq" id="WP_115503552.1">
    <property type="nucleotide sequence ID" value="NZ_BAABZC010000001.1"/>
</dbReference>
<keyword evidence="1" id="KW-0472">Membrane</keyword>
<keyword evidence="1" id="KW-1133">Transmembrane helix</keyword>
<evidence type="ECO:0000313" key="3">
    <source>
        <dbReference type="EMBL" id="RHL86731.1"/>
    </source>
</evidence>